<evidence type="ECO:0000256" key="5">
    <source>
        <dbReference type="ARBA" id="ARBA00022729"/>
    </source>
</evidence>
<dbReference type="GO" id="GO:0005576">
    <property type="term" value="C:extracellular region"/>
    <property type="evidence" value="ECO:0007669"/>
    <property type="project" value="UniProtKB-SubCell"/>
</dbReference>
<proteinExistence type="inferred from homology"/>
<evidence type="ECO:0000256" key="3">
    <source>
        <dbReference type="ARBA" id="ARBA00022471"/>
    </source>
</evidence>
<name>A0A7J6V3G5_THATH</name>
<comment type="subcellular location">
    <subcellularLocation>
        <location evidence="1">Secreted</location>
    </subcellularLocation>
</comment>
<keyword evidence="7" id="KW-1185">Reference proteome</keyword>
<evidence type="ECO:0000256" key="2">
    <source>
        <dbReference type="ARBA" id="ARBA00005581"/>
    </source>
</evidence>
<keyword evidence="4" id="KW-0964">Secreted</keyword>
<evidence type="ECO:0000313" key="7">
    <source>
        <dbReference type="Proteomes" id="UP000554482"/>
    </source>
</evidence>
<evidence type="ECO:0000313" key="6">
    <source>
        <dbReference type="EMBL" id="KAF5178675.1"/>
    </source>
</evidence>
<dbReference type="Pfam" id="PF05938">
    <property type="entry name" value="Self-incomp_S1"/>
    <property type="match status" value="1"/>
</dbReference>
<comment type="caution">
    <text evidence="6">The sequence shown here is derived from an EMBL/GenBank/DDBJ whole genome shotgun (WGS) entry which is preliminary data.</text>
</comment>
<dbReference type="InterPro" id="IPR010264">
    <property type="entry name" value="Self-incomp_S1"/>
</dbReference>
<organism evidence="6 7">
    <name type="scientific">Thalictrum thalictroides</name>
    <name type="common">Rue-anemone</name>
    <name type="synonym">Anemone thalictroides</name>
    <dbReference type="NCBI Taxonomy" id="46969"/>
    <lineage>
        <taxon>Eukaryota</taxon>
        <taxon>Viridiplantae</taxon>
        <taxon>Streptophyta</taxon>
        <taxon>Embryophyta</taxon>
        <taxon>Tracheophyta</taxon>
        <taxon>Spermatophyta</taxon>
        <taxon>Magnoliopsida</taxon>
        <taxon>Ranunculales</taxon>
        <taxon>Ranunculaceae</taxon>
        <taxon>Thalictroideae</taxon>
        <taxon>Thalictrum</taxon>
    </lineage>
</organism>
<dbReference type="Proteomes" id="UP000554482">
    <property type="component" value="Unassembled WGS sequence"/>
</dbReference>
<dbReference type="EMBL" id="JABWDY010039783">
    <property type="protein sequence ID" value="KAF5178675.1"/>
    <property type="molecule type" value="Genomic_DNA"/>
</dbReference>
<protein>
    <submittedName>
        <fullName evidence="6">Uncharacterized protein</fullName>
    </submittedName>
</protein>
<dbReference type="AlphaFoldDB" id="A0A7J6V3G5"/>
<accession>A0A7J6V3G5</accession>
<dbReference type="GO" id="GO:0060320">
    <property type="term" value="P:rejection of self pollen"/>
    <property type="evidence" value="ECO:0007669"/>
    <property type="project" value="UniProtKB-KW"/>
</dbReference>
<gene>
    <name evidence="6" type="ORF">FRX31_031740</name>
</gene>
<sequence>MSFQSVFAFTHKIWCTASWIDNNVFIQGHFKIYDDFSIELGACDECIRDAKYDGVWAYNKGGTPHMIYQWPRPTGKAGKASSLGEEIKV</sequence>
<reference evidence="6 7" key="1">
    <citation type="submission" date="2020-06" db="EMBL/GenBank/DDBJ databases">
        <title>Transcriptomic and genomic resources for Thalictrum thalictroides and T. hernandezii: Facilitating candidate gene discovery in an emerging model plant lineage.</title>
        <authorList>
            <person name="Arias T."/>
            <person name="Riano-Pachon D.M."/>
            <person name="Di Stilio V.S."/>
        </authorList>
    </citation>
    <scope>NUCLEOTIDE SEQUENCE [LARGE SCALE GENOMIC DNA]</scope>
    <source>
        <strain evidence="7">cv. WT478/WT964</strain>
        <tissue evidence="6">Leaves</tissue>
    </source>
</reference>
<evidence type="ECO:0000256" key="1">
    <source>
        <dbReference type="ARBA" id="ARBA00004613"/>
    </source>
</evidence>
<keyword evidence="5" id="KW-0732">Signal</keyword>
<evidence type="ECO:0000256" key="4">
    <source>
        <dbReference type="ARBA" id="ARBA00022525"/>
    </source>
</evidence>
<comment type="similarity">
    <text evidence="2">Belongs to the plant self-incompatibility (S1) protein family.</text>
</comment>
<keyword evidence="3" id="KW-0713">Self-incompatibility</keyword>